<reference evidence="2" key="1">
    <citation type="journal article" date="2020" name="Stud. Mycol.">
        <title>101 Dothideomycetes genomes: a test case for predicting lifestyles and emergence of pathogens.</title>
        <authorList>
            <person name="Haridas S."/>
            <person name="Albert R."/>
            <person name="Binder M."/>
            <person name="Bloem J."/>
            <person name="Labutti K."/>
            <person name="Salamov A."/>
            <person name="Andreopoulos B."/>
            <person name="Baker S."/>
            <person name="Barry K."/>
            <person name="Bills G."/>
            <person name="Bluhm B."/>
            <person name="Cannon C."/>
            <person name="Castanera R."/>
            <person name="Culley D."/>
            <person name="Daum C."/>
            <person name="Ezra D."/>
            <person name="Gonzalez J."/>
            <person name="Henrissat B."/>
            <person name="Kuo A."/>
            <person name="Liang C."/>
            <person name="Lipzen A."/>
            <person name="Lutzoni F."/>
            <person name="Magnuson J."/>
            <person name="Mondo S."/>
            <person name="Nolan M."/>
            <person name="Ohm R."/>
            <person name="Pangilinan J."/>
            <person name="Park H.-J."/>
            <person name="Ramirez L."/>
            <person name="Alfaro M."/>
            <person name="Sun H."/>
            <person name="Tritt A."/>
            <person name="Yoshinaga Y."/>
            <person name="Zwiers L.-H."/>
            <person name="Turgeon B."/>
            <person name="Goodwin S."/>
            <person name="Spatafora J."/>
            <person name="Crous P."/>
            <person name="Grigoriev I."/>
        </authorList>
    </citation>
    <scope>NUCLEOTIDE SEQUENCE</scope>
    <source>
        <strain evidence="2">CBS 109.77</strain>
    </source>
</reference>
<feature type="compositionally biased region" description="Pro residues" evidence="1">
    <location>
        <begin position="350"/>
        <end position="361"/>
    </location>
</feature>
<dbReference type="EMBL" id="MU001779">
    <property type="protein sequence ID" value="KAF2798646.1"/>
    <property type="molecule type" value="Genomic_DNA"/>
</dbReference>
<feature type="region of interest" description="Disordered" evidence="1">
    <location>
        <begin position="194"/>
        <end position="420"/>
    </location>
</feature>
<keyword evidence="3" id="KW-1185">Reference proteome</keyword>
<feature type="region of interest" description="Disordered" evidence="1">
    <location>
        <begin position="1"/>
        <end position="44"/>
    </location>
</feature>
<proteinExistence type="predicted"/>
<feature type="compositionally biased region" description="Basic and acidic residues" evidence="1">
    <location>
        <begin position="214"/>
        <end position="226"/>
    </location>
</feature>
<feature type="compositionally biased region" description="Low complexity" evidence="1">
    <location>
        <begin position="20"/>
        <end position="35"/>
    </location>
</feature>
<organism evidence="2 3">
    <name type="scientific">Melanomma pulvis-pyrius CBS 109.77</name>
    <dbReference type="NCBI Taxonomy" id="1314802"/>
    <lineage>
        <taxon>Eukaryota</taxon>
        <taxon>Fungi</taxon>
        <taxon>Dikarya</taxon>
        <taxon>Ascomycota</taxon>
        <taxon>Pezizomycotina</taxon>
        <taxon>Dothideomycetes</taxon>
        <taxon>Pleosporomycetidae</taxon>
        <taxon>Pleosporales</taxon>
        <taxon>Melanommataceae</taxon>
        <taxon>Melanomma</taxon>
    </lineage>
</organism>
<dbReference type="AlphaFoldDB" id="A0A6A6XQ13"/>
<evidence type="ECO:0000313" key="3">
    <source>
        <dbReference type="Proteomes" id="UP000799757"/>
    </source>
</evidence>
<feature type="compositionally biased region" description="Polar residues" evidence="1">
    <location>
        <begin position="266"/>
        <end position="275"/>
    </location>
</feature>
<accession>A0A6A6XQ13</accession>
<feature type="compositionally biased region" description="Polar residues" evidence="1">
    <location>
        <begin position="231"/>
        <end position="247"/>
    </location>
</feature>
<feature type="compositionally biased region" description="Basic and acidic residues" evidence="1">
    <location>
        <begin position="362"/>
        <end position="372"/>
    </location>
</feature>
<dbReference type="OrthoDB" id="4204700at2759"/>
<protein>
    <submittedName>
        <fullName evidence="2">Uncharacterized protein</fullName>
    </submittedName>
</protein>
<sequence>MVLQDYGNSPTPPDGFDDNPYPSDSDPYSSSSSSSTRRFDPSLCPQPIPVLGPLLGYPEGLMRIRTEATIKFAEKRIGRTMSQDEAQALAGHLYKMEQTGSYFTAVGVGLGAWRCYNTAAVNRYPMYLPRPEKVDPNRFLFLRGPLAQYSRHSWRAFLYMFVAGELAKLCGQIISRPVAARDTAEDPRMARFTEELRGAVTNDTQQARNVGKTRTRDAAAHGEIQHGRRQQPPSGEQGQAGSPQSETPRYPVPRRTAATSDHDDMSPSTGNDTWTSSSDSGSSFAADAAQDDPPKQVPFQHTQPASPWGRQPSPPENDDASPTGGLFQDEVQNQSKAGESAWERLRRAGGPPPGHRSQPPPRRPDPQRREPNGDSSSGDSFPFVDSSEDRSGPQAKAQQEFDARMQREREGKDFNEERRW</sequence>
<gene>
    <name evidence="2" type="ORF">K505DRAFT_267190</name>
</gene>
<name>A0A6A6XQ13_9PLEO</name>
<evidence type="ECO:0000313" key="2">
    <source>
        <dbReference type="EMBL" id="KAF2798646.1"/>
    </source>
</evidence>
<feature type="compositionally biased region" description="Low complexity" evidence="1">
    <location>
        <begin position="276"/>
        <end position="288"/>
    </location>
</feature>
<evidence type="ECO:0000256" key="1">
    <source>
        <dbReference type="SAM" id="MobiDB-lite"/>
    </source>
</evidence>
<feature type="compositionally biased region" description="Basic and acidic residues" evidence="1">
    <location>
        <begin position="399"/>
        <end position="420"/>
    </location>
</feature>
<dbReference type="Proteomes" id="UP000799757">
    <property type="component" value="Unassembled WGS sequence"/>
</dbReference>